<dbReference type="PROSITE" id="PS52004">
    <property type="entry name" value="KS3_2"/>
    <property type="match status" value="1"/>
</dbReference>
<evidence type="ECO:0000256" key="12">
    <source>
        <dbReference type="PIRSR" id="PIRSR000447-1"/>
    </source>
</evidence>
<dbReference type="InterPro" id="IPR020841">
    <property type="entry name" value="PKS_Beta-ketoAc_synthase_dom"/>
</dbReference>
<keyword evidence="8" id="KW-0443">Lipid metabolism</keyword>
<gene>
    <name evidence="15" type="ORF">J421_4185</name>
</gene>
<evidence type="ECO:0000256" key="1">
    <source>
        <dbReference type="ARBA" id="ARBA00005194"/>
    </source>
</evidence>
<organism evidence="15 16">
    <name type="scientific">Gemmatirosa kalamazoonensis</name>
    <dbReference type="NCBI Taxonomy" id="861299"/>
    <lineage>
        <taxon>Bacteria</taxon>
        <taxon>Pseudomonadati</taxon>
        <taxon>Gemmatimonadota</taxon>
        <taxon>Gemmatimonadia</taxon>
        <taxon>Gemmatimonadales</taxon>
        <taxon>Gemmatimonadaceae</taxon>
        <taxon>Gemmatirosa</taxon>
    </lineage>
</organism>
<evidence type="ECO:0000259" key="14">
    <source>
        <dbReference type="PROSITE" id="PS52004"/>
    </source>
</evidence>
<dbReference type="RefSeq" id="WP_025413163.1">
    <property type="nucleotide sequence ID" value="NZ_CP007128.1"/>
</dbReference>
<dbReference type="AlphaFoldDB" id="W0RMN6"/>
<keyword evidence="9 11" id="KW-0275">Fatty acid biosynthesis</keyword>
<dbReference type="InterPro" id="IPR014030">
    <property type="entry name" value="Ketoacyl_synth_N"/>
</dbReference>
<dbReference type="FunFam" id="3.40.47.10:FF:000029">
    <property type="entry name" value="3-oxoacyl-[acyl-carrier-protein] synthase 1"/>
    <property type="match status" value="1"/>
</dbReference>
<dbReference type="eggNOG" id="COG0304">
    <property type="taxonomic scope" value="Bacteria"/>
</dbReference>
<comment type="catalytic activity">
    <reaction evidence="11">
        <text>a fatty acyl-[ACP] + malonyl-[ACP] + H(+) = a 3-oxoacyl-[ACP] + holo-[ACP] + CO2</text>
        <dbReference type="Rhea" id="RHEA:22836"/>
        <dbReference type="Rhea" id="RHEA-COMP:9623"/>
        <dbReference type="Rhea" id="RHEA-COMP:9685"/>
        <dbReference type="Rhea" id="RHEA-COMP:9916"/>
        <dbReference type="Rhea" id="RHEA-COMP:14125"/>
        <dbReference type="ChEBI" id="CHEBI:15378"/>
        <dbReference type="ChEBI" id="CHEBI:16526"/>
        <dbReference type="ChEBI" id="CHEBI:64479"/>
        <dbReference type="ChEBI" id="CHEBI:78449"/>
        <dbReference type="ChEBI" id="CHEBI:78776"/>
        <dbReference type="ChEBI" id="CHEBI:138651"/>
    </reaction>
</comment>
<dbReference type="SMART" id="SM00825">
    <property type="entry name" value="PKS_KS"/>
    <property type="match status" value="1"/>
</dbReference>
<sequence>MQRRRVVITGIGPITPIGTSARGLRDGLRAERSAVREVTRFDTSPWRTHIAAQVDDFHATDHLEARRAKRLDRFGQFSVVAAQLALDDAQLDITRENRDRVGAMMGSALGGIGFAEEQMINFLQEGVRAVDPSVALKVFCGAASCNIAIEMGVTGPNSTNAMSCASGTIAIGEAFRQIRDGYADVMLAGGSEAPLAPLSFGAFAIIRAMSTRNDDPSSASRPFDRARDGFVMGEGAAVLLLEERSRALARGARVYAELVGFGTTNDAYHMTAPRPDGTQAARAMRLALSDADVQPHEVQYVNAHGSSTPLNDPTETLALKQVFGDHASRLRVSSTKGYYGHALGASGAFEAAISAFALHDEWLPPTVNLQCPDDACDLDYLPGHGRDARVEHVLSNSFGFGGINAALVFRRA</sequence>
<dbReference type="KEGG" id="gba:J421_4185"/>
<dbReference type="InterPro" id="IPR017568">
    <property type="entry name" value="3-oxoacyl-ACP_synth-2"/>
</dbReference>
<dbReference type="InterPro" id="IPR014031">
    <property type="entry name" value="Ketoacyl_synth_C"/>
</dbReference>
<dbReference type="STRING" id="861299.J421_4185"/>
<keyword evidence="6 11" id="KW-0808">Transferase</keyword>
<evidence type="ECO:0000256" key="13">
    <source>
        <dbReference type="RuleBase" id="RU003694"/>
    </source>
</evidence>
<name>W0RMN6_9BACT</name>
<evidence type="ECO:0000256" key="11">
    <source>
        <dbReference type="PIRNR" id="PIRNR000447"/>
    </source>
</evidence>
<evidence type="ECO:0000256" key="2">
    <source>
        <dbReference type="ARBA" id="ARBA00008467"/>
    </source>
</evidence>
<comment type="similarity">
    <text evidence="2 11 13">Belongs to the thiolase-like superfamily. Beta-ketoacyl-ACP synthases family.</text>
</comment>
<dbReference type="InParanoid" id="W0RMN6"/>
<proteinExistence type="inferred from homology"/>
<keyword evidence="5 11" id="KW-0444">Lipid biosynthesis</keyword>
<dbReference type="InterPro" id="IPR016039">
    <property type="entry name" value="Thiolase-like"/>
</dbReference>
<evidence type="ECO:0000256" key="8">
    <source>
        <dbReference type="ARBA" id="ARBA00023098"/>
    </source>
</evidence>
<dbReference type="SUPFAM" id="SSF53901">
    <property type="entry name" value="Thiolase-like"/>
    <property type="match status" value="2"/>
</dbReference>
<reference evidence="15 16" key="1">
    <citation type="journal article" date="2014" name="Genome Announc.">
        <title>Genome Sequence and Methylome of Soil Bacterium Gemmatirosa kalamazoonensis KBS708T, a Member of the Rarely Cultivated Gemmatimonadetes Phylum.</title>
        <authorList>
            <person name="Debruyn J.M."/>
            <person name="Radosevich M."/>
            <person name="Wommack K.E."/>
            <person name="Polson S.W."/>
            <person name="Hauser L.J."/>
            <person name="Fawaz M.N."/>
            <person name="Korlach J."/>
            <person name="Tsai Y.C."/>
        </authorList>
    </citation>
    <scope>NUCLEOTIDE SEQUENCE [LARGE SCALE GENOMIC DNA]</scope>
    <source>
        <strain evidence="15 16">KBS708</strain>
    </source>
</reference>
<feature type="domain" description="Ketosynthase family 3 (KS3)" evidence="14">
    <location>
        <begin position="3"/>
        <end position="411"/>
    </location>
</feature>
<comment type="function">
    <text evidence="11">Involved in the type II fatty acid elongation cycle. Catalyzes the elongation of a wide range of acyl-ACP by the addition of two carbons from malonyl-ACP to an acyl acceptor. Can efficiently catalyze the conversion of palmitoleoyl-ACP (cis-hexadec-9-enoyl-ACP) to cis-vaccenoyl-ACP (cis-octadec-11-enoyl-ACP), an essential step in the thermal regulation of fatty acid composition.</text>
</comment>
<dbReference type="CDD" id="cd00834">
    <property type="entry name" value="KAS_I_II"/>
    <property type="match status" value="1"/>
</dbReference>
<comment type="catalytic activity">
    <reaction evidence="11">
        <text>(9Z)-hexadecenoyl-[ACP] + malonyl-[ACP] + H(+) = 3-oxo-(11Z)-octadecenoyl-[ACP] + holo-[ACP] + CO2</text>
        <dbReference type="Rhea" id="RHEA:55040"/>
        <dbReference type="Rhea" id="RHEA-COMP:9623"/>
        <dbReference type="Rhea" id="RHEA-COMP:9685"/>
        <dbReference type="Rhea" id="RHEA-COMP:10800"/>
        <dbReference type="Rhea" id="RHEA-COMP:14074"/>
        <dbReference type="ChEBI" id="CHEBI:15378"/>
        <dbReference type="ChEBI" id="CHEBI:16526"/>
        <dbReference type="ChEBI" id="CHEBI:64479"/>
        <dbReference type="ChEBI" id="CHEBI:78449"/>
        <dbReference type="ChEBI" id="CHEBI:83989"/>
        <dbReference type="ChEBI" id="CHEBI:138538"/>
        <dbReference type="EC" id="2.3.1.179"/>
    </reaction>
</comment>
<accession>W0RMN6</accession>
<dbReference type="HOGENOM" id="CLU_000022_69_2_0"/>
<dbReference type="InterPro" id="IPR000794">
    <property type="entry name" value="Beta-ketoacyl_synthase"/>
</dbReference>
<dbReference type="GO" id="GO:0030497">
    <property type="term" value="P:fatty acid elongation"/>
    <property type="evidence" value="ECO:0007669"/>
    <property type="project" value="UniProtKB-ARBA"/>
</dbReference>
<comment type="pathway">
    <text evidence="1 11">Lipid metabolism; fatty acid biosynthesis.</text>
</comment>
<evidence type="ECO:0000256" key="3">
    <source>
        <dbReference type="ARBA" id="ARBA00012356"/>
    </source>
</evidence>
<evidence type="ECO:0000313" key="16">
    <source>
        <dbReference type="Proteomes" id="UP000019151"/>
    </source>
</evidence>
<dbReference type="OrthoDB" id="9808669at2"/>
<dbReference type="PIRSF" id="PIRSF000447">
    <property type="entry name" value="KAS_II"/>
    <property type="match status" value="1"/>
</dbReference>
<dbReference type="Proteomes" id="UP000019151">
    <property type="component" value="Chromosome"/>
</dbReference>
<dbReference type="Pfam" id="PF02801">
    <property type="entry name" value="Ketoacyl-synt_C"/>
    <property type="match status" value="1"/>
</dbReference>
<dbReference type="EMBL" id="CP007128">
    <property type="protein sequence ID" value="AHG91722.1"/>
    <property type="molecule type" value="Genomic_DNA"/>
</dbReference>
<dbReference type="PANTHER" id="PTHR11712">
    <property type="entry name" value="POLYKETIDE SYNTHASE-RELATED"/>
    <property type="match status" value="1"/>
</dbReference>
<evidence type="ECO:0000256" key="9">
    <source>
        <dbReference type="ARBA" id="ARBA00023160"/>
    </source>
</evidence>
<dbReference type="PATRIC" id="fig|861299.3.peg.4242"/>
<dbReference type="UniPathway" id="UPA00094"/>
<dbReference type="EC" id="2.3.1.179" evidence="3 11"/>
<dbReference type="Pfam" id="PF00109">
    <property type="entry name" value="ketoacyl-synt"/>
    <property type="match status" value="1"/>
</dbReference>
<dbReference type="Gene3D" id="3.40.47.10">
    <property type="match status" value="2"/>
</dbReference>
<evidence type="ECO:0000313" key="15">
    <source>
        <dbReference type="EMBL" id="AHG91722.1"/>
    </source>
</evidence>
<dbReference type="FunFam" id="3.40.47.10:FF:000018">
    <property type="entry name" value="3-oxoacyl-[acyl-carrier-protein] synthase 2"/>
    <property type="match status" value="1"/>
</dbReference>
<dbReference type="GO" id="GO:0005829">
    <property type="term" value="C:cytosol"/>
    <property type="evidence" value="ECO:0007669"/>
    <property type="project" value="TreeGrafter"/>
</dbReference>
<keyword evidence="7" id="KW-0276">Fatty acid metabolism</keyword>
<dbReference type="GO" id="GO:0004315">
    <property type="term" value="F:3-oxoacyl-[acyl-carrier-protein] synthase activity"/>
    <property type="evidence" value="ECO:0007669"/>
    <property type="project" value="UniProtKB-UniRule"/>
</dbReference>
<keyword evidence="10 11" id="KW-0012">Acyltransferase</keyword>
<dbReference type="NCBIfam" id="TIGR03150">
    <property type="entry name" value="fabF"/>
    <property type="match status" value="1"/>
</dbReference>
<evidence type="ECO:0000256" key="5">
    <source>
        <dbReference type="ARBA" id="ARBA00022516"/>
    </source>
</evidence>
<dbReference type="PANTHER" id="PTHR11712:SF336">
    <property type="entry name" value="3-OXOACYL-[ACYL-CARRIER-PROTEIN] SYNTHASE, MITOCHONDRIAL"/>
    <property type="match status" value="1"/>
</dbReference>
<evidence type="ECO:0000256" key="6">
    <source>
        <dbReference type="ARBA" id="ARBA00022679"/>
    </source>
</evidence>
<feature type="active site" description="For beta-ketoacyl synthase activity" evidence="12">
    <location>
        <position position="164"/>
    </location>
</feature>
<evidence type="ECO:0000256" key="7">
    <source>
        <dbReference type="ARBA" id="ARBA00022832"/>
    </source>
</evidence>
<dbReference type="NCBIfam" id="NF005589">
    <property type="entry name" value="PRK07314.1"/>
    <property type="match status" value="1"/>
</dbReference>
<protein>
    <recommendedName>
        <fullName evidence="4 11">3-oxoacyl-[acyl-carrier-protein] synthase 2</fullName>
        <ecNumber evidence="3 11">2.3.1.179</ecNumber>
    </recommendedName>
</protein>
<keyword evidence="16" id="KW-1185">Reference proteome</keyword>
<evidence type="ECO:0000256" key="10">
    <source>
        <dbReference type="ARBA" id="ARBA00023315"/>
    </source>
</evidence>
<evidence type="ECO:0000256" key="4">
    <source>
        <dbReference type="ARBA" id="ARBA00014657"/>
    </source>
</evidence>